<dbReference type="eggNOG" id="COG2931">
    <property type="taxonomic scope" value="Bacteria"/>
</dbReference>
<name>G3IQI1_METTV</name>
<dbReference type="InterPro" id="IPR010566">
    <property type="entry name" value="Haemolys_ca-bd"/>
</dbReference>
<dbReference type="GO" id="GO:0005509">
    <property type="term" value="F:calcium ion binding"/>
    <property type="evidence" value="ECO:0007669"/>
    <property type="project" value="InterPro"/>
</dbReference>
<dbReference type="AlphaFoldDB" id="G3IQI1"/>
<dbReference type="RefSeq" id="WP_006890042.1">
    <property type="nucleotide sequence ID" value="NZ_JH109152.1"/>
</dbReference>
<dbReference type="PRINTS" id="PR00313">
    <property type="entry name" value="CABNDNGRPT"/>
</dbReference>
<dbReference type="InterPro" id="IPR001343">
    <property type="entry name" value="Hemolysn_Ca-bd"/>
</dbReference>
<dbReference type="SUPFAM" id="SSF51120">
    <property type="entry name" value="beta-Roll"/>
    <property type="match status" value="1"/>
</dbReference>
<evidence type="ECO:0000313" key="4">
    <source>
        <dbReference type="Proteomes" id="UP000004664"/>
    </source>
</evidence>
<keyword evidence="4" id="KW-1185">Reference proteome</keyword>
<dbReference type="Proteomes" id="UP000004664">
    <property type="component" value="Unassembled WGS sequence"/>
</dbReference>
<feature type="domain" description="Haemolysin-type calcium binding-related" evidence="2">
    <location>
        <begin position="2"/>
        <end position="37"/>
    </location>
</feature>
<dbReference type="EMBL" id="JH109152">
    <property type="protein sequence ID" value="EGW22067.1"/>
    <property type="molecule type" value="Genomic_DNA"/>
</dbReference>
<dbReference type="InterPro" id="IPR011049">
    <property type="entry name" value="Serralysin-like_metalloprot_C"/>
</dbReference>
<sequence>MTVAGLADAIIVTGWYTAPAKRVEAFEFADGLQVTAETLAALDVTPLQGSAGNDPLSGTDYRNIILAGAGDDLLIGNGGNDDLHGETSTDTYRLSRGGGADQVFEVEGETSMIEVSAYNVTRLTGTRVGEDLLLGVTDAGDSLTLKNFYTLNHDWQVKDQTGVPRELSALLAENAAYRANRSEMDRVQESFIAGIQDTVIQAYQAQGMVLQAENFFDNILVENTESTHV</sequence>
<dbReference type="Pfam" id="PF00353">
    <property type="entry name" value="HemolysinCabind"/>
    <property type="match status" value="1"/>
</dbReference>
<evidence type="ECO:0000259" key="2">
    <source>
        <dbReference type="Pfam" id="PF06594"/>
    </source>
</evidence>
<dbReference type="STRING" id="697282.Mettu_0865"/>
<proteinExistence type="predicted"/>
<accession>G3IQI1</accession>
<dbReference type="HOGENOM" id="CLU_1208672_0_0_6"/>
<organism evidence="3 4">
    <name type="scientific">Methylobacter tundripaludum (strain ATCC BAA-1195 / DSM 17260 / SV96)</name>
    <dbReference type="NCBI Taxonomy" id="697282"/>
    <lineage>
        <taxon>Bacteria</taxon>
        <taxon>Pseudomonadati</taxon>
        <taxon>Pseudomonadota</taxon>
        <taxon>Gammaproteobacteria</taxon>
        <taxon>Methylococcales</taxon>
        <taxon>Methylococcaceae</taxon>
        <taxon>Methylobacter</taxon>
    </lineage>
</organism>
<protein>
    <recommendedName>
        <fullName evidence="2">Haemolysin-type calcium binding-related domain-containing protein</fullName>
    </recommendedName>
</protein>
<keyword evidence="1" id="KW-0106">Calcium</keyword>
<reference evidence="3 4" key="1">
    <citation type="submission" date="2011-06" db="EMBL/GenBank/DDBJ databases">
        <title>Genomic sequence of Methylobacter tundripaludum SV96.</title>
        <authorList>
            <consortium name="US DOE Joint Genome Institute"/>
            <person name="Lucas S."/>
            <person name="Han J."/>
            <person name="Lapidus A."/>
            <person name="Cheng J.-F."/>
            <person name="Goodwin L."/>
            <person name="Pitluck S."/>
            <person name="Held B."/>
            <person name="Detter J.C."/>
            <person name="Han C."/>
            <person name="Tapia R."/>
            <person name="Land M."/>
            <person name="Hauser L."/>
            <person name="Kyrpides N."/>
            <person name="Ivanova N."/>
            <person name="Ovchinnikova G."/>
            <person name="Pagani I."/>
            <person name="Klotz M.G."/>
            <person name="Dispirito A.A."/>
            <person name="Murrell J.C."/>
            <person name="Dunfield P."/>
            <person name="Kalyuzhnaya M.G."/>
            <person name="Svenning M."/>
            <person name="Trotsenko Y.A."/>
            <person name="Stein L.Y."/>
            <person name="Woyke T."/>
        </authorList>
    </citation>
    <scope>NUCLEOTIDE SEQUENCE [LARGE SCALE GENOMIC DNA]</scope>
    <source>
        <strain evidence="4">ATCC BAA-1195 / DSM 17260 / SV96</strain>
    </source>
</reference>
<dbReference type="Pfam" id="PF06594">
    <property type="entry name" value="HCBP_related"/>
    <property type="match status" value="1"/>
</dbReference>
<dbReference type="Gene3D" id="2.150.10.10">
    <property type="entry name" value="Serralysin-like metalloprotease, C-terminal"/>
    <property type="match status" value="1"/>
</dbReference>
<evidence type="ECO:0000256" key="1">
    <source>
        <dbReference type="ARBA" id="ARBA00022837"/>
    </source>
</evidence>
<gene>
    <name evidence="3" type="ORF">Mettu_0865</name>
</gene>
<evidence type="ECO:0000313" key="3">
    <source>
        <dbReference type="EMBL" id="EGW22067.1"/>
    </source>
</evidence>